<proteinExistence type="inferred from homology"/>
<evidence type="ECO:0000313" key="13">
    <source>
        <dbReference type="Proteomes" id="UP000005519"/>
    </source>
</evidence>
<dbReference type="HOGENOM" id="CLU_034927_1_0_6"/>
<reference evidence="12 13" key="1">
    <citation type="submission" date="2009-10" db="EMBL/GenBank/DDBJ databases">
        <authorList>
            <person name="Muzny D."/>
            <person name="Qin X."/>
            <person name="Deng J."/>
            <person name="Jiang H."/>
            <person name="Liu Y."/>
            <person name="Qu J."/>
            <person name="Song X.-Z."/>
            <person name="Zhang L."/>
            <person name="Thornton R."/>
            <person name="Coyle M."/>
            <person name="Francisco L."/>
            <person name="Jackson L."/>
            <person name="Javaid M."/>
            <person name="Korchina V."/>
            <person name="Kovar C."/>
            <person name="Mata R."/>
            <person name="Mathew T."/>
            <person name="Ngo R."/>
            <person name="Nguyen L."/>
            <person name="Nguyen N."/>
            <person name="Okwuonu G."/>
            <person name="Ongeri F."/>
            <person name="Pham C."/>
            <person name="Simmons D."/>
            <person name="Wilczek-Boney K."/>
            <person name="Hale W."/>
            <person name="Jakkamsetti A."/>
            <person name="Pham P."/>
            <person name="Ruth R."/>
            <person name="San Lucas F."/>
            <person name="Warren J."/>
            <person name="Zhang J."/>
            <person name="Zhao Z."/>
            <person name="Zhou C."/>
            <person name="Zhu D."/>
            <person name="Lee S."/>
            <person name="Bess C."/>
            <person name="Blankenburg K."/>
            <person name="Forbes L."/>
            <person name="Fu Q."/>
            <person name="Gubbala S."/>
            <person name="Hirani K."/>
            <person name="Jayaseelan J.C."/>
            <person name="Lara F."/>
            <person name="Munidasa M."/>
            <person name="Palculict T."/>
            <person name="Patil S."/>
            <person name="Pu L.-L."/>
            <person name="Saada N."/>
            <person name="Tang L."/>
            <person name="Weissenberger G."/>
            <person name="Zhu Y."/>
            <person name="Hemphill L."/>
            <person name="Shang Y."/>
            <person name="Youmans B."/>
            <person name="Ayvaz T."/>
            <person name="Ross M."/>
            <person name="Santibanez J."/>
            <person name="Aqrawi P."/>
            <person name="Gross S."/>
            <person name="Joshi V."/>
            <person name="Fowler G."/>
            <person name="Nazareth L."/>
            <person name="Reid J."/>
            <person name="Worley K."/>
            <person name="Petrosino J."/>
            <person name="Highlander S."/>
            <person name="Gibbs R."/>
        </authorList>
    </citation>
    <scope>NUCLEOTIDE SEQUENCE [LARGE SCALE GENOMIC DNA]</scope>
    <source>
        <strain evidence="12 13">ATCC 43325</strain>
    </source>
</reference>
<dbReference type="Proteomes" id="UP000005519">
    <property type="component" value="Unassembled WGS sequence"/>
</dbReference>
<dbReference type="RefSeq" id="WP_005765581.1">
    <property type="nucleotide sequence ID" value="NZ_GG704816.1"/>
</dbReference>
<feature type="region of interest" description="Disordered" evidence="8">
    <location>
        <begin position="34"/>
        <end position="72"/>
    </location>
</feature>
<dbReference type="SUPFAM" id="SSF48452">
    <property type="entry name" value="TPR-like"/>
    <property type="match status" value="1"/>
</dbReference>
<accession>C9PSQ6</accession>
<dbReference type="Pfam" id="PF24575">
    <property type="entry name" value="TPR_Slam"/>
    <property type="match status" value="1"/>
</dbReference>
<keyword evidence="6" id="KW-0998">Cell outer membrane</keyword>
<feature type="chain" id="PRO_5002998602" evidence="9">
    <location>
        <begin position="29"/>
        <end position="507"/>
    </location>
</feature>
<evidence type="ECO:0000313" key="12">
    <source>
        <dbReference type="EMBL" id="EEX49394.1"/>
    </source>
</evidence>
<evidence type="ECO:0000259" key="11">
    <source>
        <dbReference type="Pfam" id="PF24575"/>
    </source>
</evidence>
<keyword evidence="2" id="KW-1134">Transmembrane beta strand</keyword>
<evidence type="ECO:0000256" key="3">
    <source>
        <dbReference type="ARBA" id="ARBA00022692"/>
    </source>
</evidence>
<evidence type="ECO:0000256" key="2">
    <source>
        <dbReference type="ARBA" id="ARBA00022452"/>
    </source>
</evidence>
<comment type="caution">
    <text evidence="12">The sequence shown here is derived from an EMBL/GenBank/DDBJ whole genome shotgun (WGS) entry which is preliminary data.</text>
</comment>
<keyword evidence="4 9" id="KW-0732">Signal</keyword>
<comment type="subcellular location">
    <subcellularLocation>
        <location evidence="1">Cell outer membrane</location>
        <topology evidence="1">Multi-pass membrane protein</topology>
    </subcellularLocation>
</comment>
<dbReference type="InterPro" id="IPR011990">
    <property type="entry name" value="TPR-like_helical_dom_sf"/>
</dbReference>
<dbReference type="InterPro" id="IPR057556">
    <property type="entry name" value="TPR_Slam"/>
</dbReference>
<feature type="signal peptide" evidence="9">
    <location>
        <begin position="1"/>
        <end position="28"/>
    </location>
</feature>
<feature type="domain" description="Surface lipoprotein assembly modifier N-terminal TPR repeats region" evidence="11">
    <location>
        <begin position="73"/>
        <end position="175"/>
    </location>
</feature>
<keyword evidence="5" id="KW-0472">Membrane</keyword>
<keyword evidence="3" id="KW-0812">Transmembrane</keyword>
<feature type="compositionally biased region" description="Polar residues" evidence="8">
    <location>
        <begin position="45"/>
        <end position="72"/>
    </location>
</feature>
<evidence type="ECO:0000256" key="9">
    <source>
        <dbReference type="SAM" id="SignalP"/>
    </source>
</evidence>
<sequence length="507" mass="58749">MKQKSLSLFTYFAALFAVSSLISQTSSANDTVVQVDNSRPEESFRQPTAIKQEQMPSRASSPAITTPQKQQLSITPEQLLQRPDLLIRALIPALRNNDMRVTELLLPIYEKLPEQDPILLNWARAMVAKKQGRLNDSIRLYREVIAEQPKIQPARLQLAIVLMQNREYDAAKDQFQQLRAENLPPQLIQIIDNYVKAINEQDSWSFYSGGNYLNEKNVNNAPKKGTKAGNFTPSSEPESAEGISYYFGINKTWSIKHGFFTEFDADLNGKYYWNNRKYDEVSLRGGLGVGYRNAKTEVKFIPYLEQFWYAGGENAKKDARTLHRYSKTSGVAFDISYWLNPHWKISTALEYGEQRYLDPRRRKSNGNFYSATNTLIYFPNSQQYWFAGLDFYRKNAHWKANAFDRPAARLGWGQEWPKGISTRLQISYAKRSYRMPSAPQNAIFAPIFFKFAQKNQEYGVNLTIWHRSIHWLGITPKITWSYQKTDSNNPFARYDRNRVYLSVSKNF</sequence>
<dbReference type="Gene3D" id="1.25.40.10">
    <property type="entry name" value="Tetratricopeptide repeat domain"/>
    <property type="match status" value="1"/>
</dbReference>
<feature type="domain" description="Surface lipoprotein assembly modifier C-terminal" evidence="10">
    <location>
        <begin position="204"/>
        <end position="507"/>
    </location>
</feature>
<dbReference type="OrthoDB" id="8606547at2"/>
<dbReference type="Pfam" id="PF04575">
    <property type="entry name" value="SlipAM"/>
    <property type="match status" value="1"/>
</dbReference>
<dbReference type="AlphaFoldDB" id="C9PSQ6"/>
<protein>
    <submittedName>
        <fullName evidence="12">Tetratricopeptide repeat protein</fullName>
    </submittedName>
</protein>
<evidence type="ECO:0000256" key="8">
    <source>
        <dbReference type="SAM" id="MobiDB-lite"/>
    </source>
</evidence>
<evidence type="ECO:0000256" key="7">
    <source>
        <dbReference type="ARBA" id="ARBA00023609"/>
    </source>
</evidence>
<evidence type="ECO:0000256" key="5">
    <source>
        <dbReference type="ARBA" id="ARBA00023136"/>
    </source>
</evidence>
<dbReference type="InterPro" id="IPR007655">
    <property type="entry name" value="Slam_C"/>
</dbReference>
<dbReference type="EMBL" id="ACZR01000022">
    <property type="protein sequence ID" value="EEX49394.1"/>
    <property type="molecule type" value="Genomic_DNA"/>
</dbReference>
<keyword evidence="13" id="KW-1185">Reference proteome</keyword>
<organism evidence="12 13">
    <name type="scientific">Pasteurella dagmatis ATCC 43325</name>
    <dbReference type="NCBI Taxonomy" id="667128"/>
    <lineage>
        <taxon>Bacteria</taxon>
        <taxon>Pseudomonadati</taxon>
        <taxon>Pseudomonadota</taxon>
        <taxon>Gammaproteobacteria</taxon>
        <taxon>Pasteurellales</taxon>
        <taxon>Pasteurellaceae</taxon>
        <taxon>Pasteurella</taxon>
    </lineage>
</organism>
<evidence type="ECO:0000256" key="6">
    <source>
        <dbReference type="ARBA" id="ARBA00023237"/>
    </source>
</evidence>
<comment type="similarity">
    <text evidence="7">Belongs to the Slam family.</text>
</comment>
<dbReference type="GO" id="GO:0009279">
    <property type="term" value="C:cell outer membrane"/>
    <property type="evidence" value="ECO:0007669"/>
    <property type="project" value="UniProtKB-SubCell"/>
</dbReference>
<name>C9PSQ6_9PAST</name>
<evidence type="ECO:0000259" key="10">
    <source>
        <dbReference type="Pfam" id="PF04575"/>
    </source>
</evidence>
<evidence type="ECO:0000256" key="4">
    <source>
        <dbReference type="ARBA" id="ARBA00022729"/>
    </source>
</evidence>
<gene>
    <name evidence="12" type="ORF">HMPREF0621_2030</name>
</gene>
<evidence type="ECO:0000256" key="1">
    <source>
        <dbReference type="ARBA" id="ARBA00004571"/>
    </source>
</evidence>
<dbReference type="STRING" id="667128.HMPREF0621_2030"/>